<dbReference type="AlphaFoldDB" id="A0A0J1IGL8"/>
<name>A0A0J1IGL8_NIACI</name>
<reference evidence="2 4" key="2">
    <citation type="submission" date="2017-07" db="EMBL/GenBank/DDBJ databases">
        <title>Isolation and whole genome analysis of endospore-forming bacteria from heroin.</title>
        <authorList>
            <person name="Kalinowski J."/>
            <person name="Ahrens B."/>
            <person name="Al-Dilaimi A."/>
            <person name="Winkler A."/>
            <person name="Wibberg D."/>
            <person name="Schleenbecker U."/>
            <person name="Ruckert C."/>
            <person name="Wolfel R."/>
            <person name="Grass G."/>
        </authorList>
    </citation>
    <scope>NUCLEOTIDE SEQUENCE [LARGE SCALE GENOMIC DNA]</scope>
    <source>
        <strain evidence="2 4">7521-2</strain>
    </source>
</reference>
<accession>A0A0J1IGL8</accession>
<protein>
    <submittedName>
        <fullName evidence="1">Uncharacterized protein</fullName>
    </submittedName>
</protein>
<comment type="caution">
    <text evidence="1">The sequence shown here is derived from an EMBL/GenBank/DDBJ whole genome shotgun (WGS) entry which is preliminary data.</text>
</comment>
<evidence type="ECO:0000313" key="3">
    <source>
        <dbReference type="Proteomes" id="UP000036045"/>
    </source>
</evidence>
<reference evidence="1 3" key="1">
    <citation type="submission" date="2015-05" db="EMBL/GenBank/DDBJ databases">
        <title>Whole genome sequence and identification of bacterial endophytes from Costus igneus.</title>
        <authorList>
            <person name="Lee Y.P."/>
            <person name="Gan H.M."/>
            <person name="Eng W."/>
            <person name="Wheatley M.S."/>
            <person name="Caraballo A."/>
            <person name="Polter S."/>
            <person name="Savka M.A."/>
            <person name="Hudson A.O."/>
        </authorList>
    </citation>
    <scope>NUCLEOTIDE SEQUENCE [LARGE SCALE GENOMIC DNA]</scope>
    <source>
        <strain evidence="1 3">RIT379</strain>
    </source>
</reference>
<organism evidence="1 3">
    <name type="scientific">Niallia circulans</name>
    <name type="common">Bacillus circulans</name>
    <dbReference type="NCBI Taxonomy" id="1397"/>
    <lineage>
        <taxon>Bacteria</taxon>
        <taxon>Bacillati</taxon>
        <taxon>Bacillota</taxon>
        <taxon>Bacilli</taxon>
        <taxon>Bacillales</taxon>
        <taxon>Bacillaceae</taxon>
        <taxon>Niallia</taxon>
    </lineage>
</organism>
<dbReference type="GeneID" id="56349660"/>
<dbReference type="KEGG" id="bcir:C2I06_06045"/>
<sequence>MVNKSHTLNFGWNLIAHKDYKLFSNQNEYVLMDWDGDVVLCVSVQDHEIEILRSNWNLHFKVNLAFKTIKVFNEPDEEE</sequence>
<keyword evidence="3" id="KW-1185">Reference proteome</keyword>
<evidence type="ECO:0000313" key="4">
    <source>
        <dbReference type="Proteomes" id="UP000216961"/>
    </source>
</evidence>
<proteinExistence type="predicted"/>
<dbReference type="EMBL" id="LDPH01000018">
    <property type="protein sequence ID" value="KLV25093.1"/>
    <property type="molecule type" value="Genomic_DNA"/>
</dbReference>
<dbReference type="RefSeq" id="WP_047943433.1">
    <property type="nucleotide sequence ID" value="NZ_CP026031.1"/>
</dbReference>
<dbReference type="PATRIC" id="fig|1397.4.peg.1559"/>
<dbReference type="Proteomes" id="UP000036045">
    <property type="component" value="Unassembled WGS sequence"/>
</dbReference>
<dbReference type="EMBL" id="NPBQ01000018">
    <property type="protein sequence ID" value="PAD84831.1"/>
    <property type="molecule type" value="Genomic_DNA"/>
</dbReference>
<evidence type="ECO:0000313" key="1">
    <source>
        <dbReference type="EMBL" id="KLV25093.1"/>
    </source>
</evidence>
<dbReference type="Proteomes" id="UP000216961">
    <property type="component" value="Unassembled WGS sequence"/>
</dbReference>
<evidence type="ECO:0000313" key="2">
    <source>
        <dbReference type="EMBL" id="PAD84831.1"/>
    </source>
</evidence>
<gene>
    <name evidence="1" type="ORF">ABW02_16785</name>
    <name evidence="2" type="ORF">CHH57_02660</name>
</gene>
<dbReference type="OrthoDB" id="2890333at2"/>